<evidence type="ECO:0000259" key="10">
    <source>
        <dbReference type="PROSITE" id="PS51012"/>
    </source>
</evidence>
<dbReference type="PANTHER" id="PTHR30413">
    <property type="entry name" value="INNER MEMBRANE TRANSPORT PERMEASE"/>
    <property type="match status" value="1"/>
</dbReference>
<evidence type="ECO:0000256" key="3">
    <source>
        <dbReference type="ARBA" id="ARBA00022448"/>
    </source>
</evidence>
<dbReference type="Pfam" id="PF01061">
    <property type="entry name" value="ABC2_membrane"/>
    <property type="match status" value="1"/>
</dbReference>
<evidence type="ECO:0000256" key="5">
    <source>
        <dbReference type="ARBA" id="ARBA00022519"/>
    </source>
</evidence>
<feature type="transmembrane region" description="Helical" evidence="9">
    <location>
        <begin position="179"/>
        <end position="199"/>
    </location>
</feature>
<evidence type="ECO:0000256" key="8">
    <source>
        <dbReference type="ARBA" id="ARBA00023136"/>
    </source>
</evidence>
<evidence type="ECO:0000313" key="11">
    <source>
        <dbReference type="EMBL" id="ROU02995.1"/>
    </source>
</evidence>
<dbReference type="InterPro" id="IPR047817">
    <property type="entry name" value="ABC2_TM_bact-type"/>
</dbReference>
<keyword evidence="5" id="KW-0997">Cell inner membrane</keyword>
<keyword evidence="7 9" id="KW-1133">Transmembrane helix</keyword>
<proteinExistence type="inferred from homology"/>
<keyword evidence="4 9" id="KW-1003">Cell membrane</keyword>
<evidence type="ECO:0000256" key="7">
    <source>
        <dbReference type="ARBA" id="ARBA00022989"/>
    </source>
</evidence>
<dbReference type="InterPro" id="IPR013525">
    <property type="entry name" value="ABC2_TM"/>
</dbReference>
<comment type="caution">
    <text evidence="11">The sequence shown here is derived from an EMBL/GenBank/DDBJ whole genome shotgun (WGS) entry which is preliminary data.</text>
</comment>
<evidence type="ECO:0000256" key="1">
    <source>
        <dbReference type="ARBA" id="ARBA00004429"/>
    </source>
</evidence>
<comment type="subcellular location">
    <subcellularLocation>
        <location evidence="1 9">Cell inner membrane</location>
        <topology evidence="1 9">Multi-pass membrane protein</topology>
    </subcellularLocation>
</comment>
<name>A0A3N2R674_9RHOB</name>
<evidence type="ECO:0000256" key="6">
    <source>
        <dbReference type="ARBA" id="ARBA00022692"/>
    </source>
</evidence>
<feature type="domain" description="ABC transmembrane type-2" evidence="10">
    <location>
        <begin position="39"/>
        <end position="260"/>
    </location>
</feature>
<sequence>MDEVLRNLKPVRPPRFASVRSIVALILREMSATYGRSPGGYIWAVLEPALGVALMAAIFSVGFRSPPLGTNFPIFYATGLLPFFLYINVSTAVAQAINQSRQLLNYPRVTFIDAILARFILATLTQLLVGYLLLTGILMVFETQTILNLPMILLAYSMAAVLALGVGLMNSVLMTRWAIWHTVWSVFNRPLVIVSNIIFLVDEIPEPFRSWLMWNPIVHIAGLMRHAFYYSYEAAYVDVMYVFLVALILGTIGLLFLRRYYRDFLEL</sequence>
<dbReference type="GO" id="GO:0140359">
    <property type="term" value="F:ABC-type transporter activity"/>
    <property type="evidence" value="ECO:0007669"/>
    <property type="project" value="InterPro"/>
</dbReference>
<keyword evidence="3 9" id="KW-0813">Transport</keyword>
<feature type="transmembrane region" description="Helical" evidence="9">
    <location>
        <begin position="117"/>
        <end position="141"/>
    </location>
</feature>
<feature type="transmembrane region" description="Helical" evidence="9">
    <location>
        <begin position="74"/>
        <end position="97"/>
    </location>
</feature>
<evidence type="ECO:0000256" key="4">
    <source>
        <dbReference type="ARBA" id="ARBA00022475"/>
    </source>
</evidence>
<keyword evidence="6 9" id="KW-0812">Transmembrane</keyword>
<protein>
    <recommendedName>
        <fullName evidence="9">Transport permease protein</fullName>
    </recommendedName>
</protein>
<dbReference type="PANTHER" id="PTHR30413:SF8">
    <property type="entry name" value="TRANSPORT PERMEASE PROTEIN"/>
    <property type="match status" value="1"/>
</dbReference>
<dbReference type="AlphaFoldDB" id="A0A3N2R674"/>
<dbReference type="EMBL" id="RDRB01000003">
    <property type="protein sequence ID" value="ROU02995.1"/>
    <property type="molecule type" value="Genomic_DNA"/>
</dbReference>
<feature type="transmembrane region" description="Helical" evidence="9">
    <location>
        <begin position="40"/>
        <end position="62"/>
    </location>
</feature>
<keyword evidence="8 9" id="KW-0472">Membrane</keyword>
<dbReference type="Proteomes" id="UP000268016">
    <property type="component" value="Unassembled WGS sequence"/>
</dbReference>
<dbReference type="GO" id="GO:0043190">
    <property type="term" value="C:ATP-binding cassette (ABC) transporter complex"/>
    <property type="evidence" value="ECO:0007669"/>
    <property type="project" value="InterPro"/>
</dbReference>
<gene>
    <name evidence="11" type="ORF">EAT49_06770</name>
</gene>
<dbReference type="InterPro" id="IPR000412">
    <property type="entry name" value="ABC_2_transport"/>
</dbReference>
<dbReference type="PRINTS" id="PR00164">
    <property type="entry name" value="ABC2TRNSPORT"/>
</dbReference>
<organism evidence="11 12">
    <name type="scientific">Histidinibacterium lentulum</name>
    <dbReference type="NCBI Taxonomy" id="2480588"/>
    <lineage>
        <taxon>Bacteria</taxon>
        <taxon>Pseudomonadati</taxon>
        <taxon>Pseudomonadota</taxon>
        <taxon>Alphaproteobacteria</taxon>
        <taxon>Rhodobacterales</taxon>
        <taxon>Paracoccaceae</taxon>
        <taxon>Histidinibacterium</taxon>
    </lineage>
</organism>
<evidence type="ECO:0000256" key="9">
    <source>
        <dbReference type="RuleBase" id="RU361157"/>
    </source>
</evidence>
<dbReference type="PROSITE" id="PS51012">
    <property type="entry name" value="ABC_TM2"/>
    <property type="match status" value="1"/>
</dbReference>
<feature type="transmembrane region" description="Helical" evidence="9">
    <location>
        <begin position="153"/>
        <end position="173"/>
    </location>
</feature>
<evidence type="ECO:0000313" key="12">
    <source>
        <dbReference type="Proteomes" id="UP000268016"/>
    </source>
</evidence>
<keyword evidence="12" id="KW-1185">Reference proteome</keyword>
<feature type="transmembrane region" description="Helical" evidence="9">
    <location>
        <begin position="234"/>
        <end position="257"/>
    </location>
</feature>
<evidence type="ECO:0000256" key="2">
    <source>
        <dbReference type="ARBA" id="ARBA00007783"/>
    </source>
</evidence>
<comment type="similarity">
    <text evidence="2 9">Belongs to the ABC-2 integral membrane protein family.</text>
</comment>
<accession>A0A3N2R674</accession>
<reference evidence="11 12" key="1">
    <citation type="submission" date="2018-10" db="EMBL/GenBank/DDBJ databases">
        <title>Histidinibacterium lentulum gen. nov., sp. nov., a marine bacterium from the culture broth of Picochlorum sp. 122.</title>
        <authorList>
            <person name="Wang G."/>
        </authorList>
    </citation>
    <scope>NUCLEOTIDE SEQUENCE [LARGE SCALE GENOMIC DNA]</scope>
    <source>
        <strain evidence="11 12">B17</strain>
    </source>
</reference>
<dbReference type="OrthoDB" id="8479094at2"/>
<dbReference type="GO" id="GO:0015920">
    <property type="term" value="P:lipopolysaccharide transport"/>
    <property type="evidence" value="ECO:0007669"/>
    <property type="project" value="TreeGrafter"/>
</dbReference>